<evidence type="ECO:0000313" key="9">
    <source>
        <dbReference type="Proteomes" id="UP000433876"/>
    </source>
</evidence>
<evidence type="ECO:0000259" key="7">
    <source>
        <dbReference type="PROSITE" id="PS50011"/>
    </source>
</evidence>
<dbReference type="InterPro" id="IPR008984">
    <property type="entry name" value="SMAD_FHA_dom_sf"/>
</dbReference>
<dbReference type="InterPro" id="IPR011009">
    <property type="entry name" value="Kinase-like_dom_sf"/>
</dbReference>
<feature type="binding site" evidence="4">
    <location>
        <position position="319"/>
    </location>
    <ligand>
        <name>ATP</name>
        <dbReference type="ChEBI" id="CHEBI:30616"/>
    </ligand>
</feature>
<comment type="caution">
    <text evidence="8">The sequence shown here is derived from an EMBL/GenBank/DDBJ whole genome shotgun (WGS) entry which is preliminary data.</text>
</comment>
<feature type="region of interest" description="Disordered" evidence="5">
    <location>
        <begin position="622"/>
        <end position="701"/>
    </location>
</feature>
<comment type="similarity">
    <text evidence="1">Belongs to the protein kinase superfamily. CAMK Ser/Thr protein kinase family. CHEK2 subfamily.</text>
</comment>
<dbReference type="EMBL" id="NMPR01000038">
    <property type="protein sequence ID" value="KAA8633353.1"/>
    <property type="molecule type" value="Genomic_DNA"/>
</dbReference>
<dbReference type="InterPro" id="IPR008271">
    <property type="entry name" value="Ser/Thr_kinase_AS"/>
</dbReference>
<dbReference type="SMART" id="SM00240">
    <property type="entry name" value="FHA"/>
    <property type="match status" value="1"/>
</dbReference>
<evidence type="ECO:0000256" key="5">
    <source>
        <dbReference type="SAM" id="MobiDB-lite"/>
    </source>
</evidence>
<dbReference type="Gene3D" id="3.30.200.20">
    <property type="entry name" value="Phosphorylase Kinase, domain 1"/>
    <property type="match status" value="1"/>
</dbReference>
<evidence type="ECO:0000259" key="6">
    <source>
        <dbReference type="PROSITE" id="PS50006"/>
    </source>
</evidence>
<name>A0A8S8ZTG5_SORMA</name>
<dbReference type="PROSITE" id="PS50006">
    <property type="entry name" value="FHA_DOMAIN"/>
    <property type="match status" value="1"/>
</dbReference>
<feature type="compositionally biased region" description="Polar residues" evidence="5">
    <location>
        <begin position="85"/>
        <end position="112"/>
    </location>
</feature>
<feature type="domain" description="Protein kinase" evidence="7">
    <location>
        <begin position="290"/>
        <end position="555"/>
    </location>
</feature>
<dbReference type="InterPro" id="IPR017441">
    <property type="entry name" value="Protein_kinase_ATP_BS"/>
</dbReference>
<feature type="compositionally biased region" description="Basic and acidic residues" evidence="5">
    <location>
        <begin position="16"/>
        <end position="46"/>
    </location>
</feature>
<dbReference type="GO" id="GO:0004672">
    <property type="term" value="F:protein kinase activity"/>
    <property type="evidence" value="ECO:0007669"/>
    <property type="project" value="InterPro"/>
</dbReference>
<protein>
    <submittedName>
        <fullName evidence="8">Uncharacterized protein</fullName>
    </submittedName>
</protein>
<evidence type="ECO:0000256" key="1">
    <source>
        <dbReference type="ARBA" id="ARBA00005575"/>
    </source>
</evidence>
<reference evidence="8 9" key="1">
    <citation type="submission" date="2017-07" db="EMBL/GenBank/DDBJ databases">
        <title>Genome sequence of the Sordaria macrospora wild type strain R19027.</title>
        <authorList>
            <person name="Nowrousian M."/>
            <person name="Teichert I."/>
            <person name="Kueck U."/>
        </authorList>
    </citation>
    <scope>NUCLEOTIDE SEQUENCE [LARGE SCALE GENOMIC DNA]</scope>
    <source>
        <strain evidence="8 9">R19027</strain>
        <tissue evidence="8">Mycelium</tissue>
    </source>
</reference>
<feature type="region of interest" description="Disordered" evidence="5">
    <location>
        <begin position="1"/>
        <end position="121"/>
    </location>
</feature>
<evidence type="ECO:0000313" key="8">
    <source>
        <dbReference type="EMBL" id="KAA8633353.1"/>
    </source>
</evidence>
<accession>A0A8S8ZTG5</accession>
<feature type="domain" description="FHA" evidence="6">
    <location>
        <begin position="199"/>
        <end position="251"/>
    </location>
</feature>
<dbReference type="VEuPathDB" id="FungiDB:SMAC_00634"/>
<dbReference type="PANTHER" id="PTHR24347">
    <property type="entry name" value="SERINE/THREONINE-PROTEIN KINASE"/>
    <property type="match status" value="1"/>
</dbReference>
<dbReference type="InterPro" id="IPR000719">
    <property type="entry name" value="Prot_kinase_dom"/>
</dbReference>
<dbReference type="InterPro" id="IPR000253">
    <property type="entry name" value="FHA_dom"/>
</dbReference>
<feature type="compositionally biased region" description="Basic and acidic residues" evidence="5">
    <location>
        <begin position="679"/>
        <end position="694"/>
    </location>
</feature>
<dbReference type="AlphaFoldDB" id="A0A8S8ZTG5"/>
<dbReference type="SMART" id="SM00220">
    <property type="entry name" value="S_TKc"/>
    <property type="match status" value="1"/>
</dbReference>
<feature type="compositionally biased region" description="Basic and acidic residues" evidence="5">
    <location>
        <begin position="639"/>
        <end position="671"/>
    </location>
</feature>
<sequence length="701" mass="78207">MAPRAEGSSTLKRARGSADDNDSFKKPRRSERLSSQRIEDSAEPKQKTPVNKTKQLPSPVTHDTDDYQQDAKEATATPPAGRPIQLSQTHPESQYSQSQVLGSPPNDTQAFSQLPDIDRPLSDDVEDEVKEGVWGYLFPLDHRHGGQCVVLRRRAACPLPDTVEQAVGSKRGKRGQKALIKEEHELDKTKVKGLPSGGYLIGRHPECDIQIEDPIVSNRHCIIFTENKGNDTVAVLEDLSSNGTFVNDAIVGRNRNRELHELDEIAILDQARFIFRYPKSRHTSAFKQQYTMLQKLGKGHFAEVYLCVEKSTGNQYAVKVFSRTPGLEERSKNEGLQQEIAVLMGVSHPNVLCLKDTFNEPNAVYLVLELAPGGELFNYIVKKTKLSENEARKLFTQLFQGVKYLHDRNIVHRDIKPENILLVDDDLHVKLADFGLAKIIGEESFTTTLCGTPSYVAPEILTDTHHRKYTKAVDIWSLGVVLYICLCGFPPFSDELTSPDFPYSLSDQIRQGKFDYPSPYWDPVDDLALDLIDSMLVVDPEKRFTIDECLAHPWMTDKKPGVNDSTNGLVHGIAGLDVTRRGVLRERTLLSSINTVQVADRIPLGENKPELKVYKKNPTVAVDGPSQREFVGAQAGPSHQKETKPDDNRDPNEFMKMGGKGDEVLFAEDPKSNYPTASEDAKDIVESAKTDGKGKGKGKKK</sequence>
<dbReference type="Gene3D" id="1.10.510.10">
    <property type="entry name" value="Transferase(Phosphotransferase) domain 1"/>
    <property type="match status" value="1"/>
</dbReference>
<dbReference type="SUPFAM" id="SSF49879">
    <property type="entry name" value="SMAD/FHA domain"/>
    <property type="match status" value="1"/>
</dbReference>
<dbReference type="PROSITE" id="PS00108">
    <property type="entry name" value="PROTEIN_KINASE_ST"/>
    <property type="match status" value="1"/>
</dbReference>
<evidence type="ECO:0000256" key="4">
    <source>
        <dbReference type="PROSITE-ProRule" id="PRU10141"/>
    </source>
</evidence>
<dbReference type="SUPFAM" id="SSF56112">
    <property type="entry name" value="Protein kinase-like (PK-like)"/>
    <property type="match status" value="1"/>
</dbReference>
<keyword evidence="2 4" id="KW-0547">Nucleotide-binding</keyword>
<gene>
    <name evidence="8" type="ORF">SMACR_00634</name>
</gene>
<feature type="compositionally biased region" description="Polar residues" evidence="5">
    <location>
        <begin position="48"/>
        <end position="58"/>
    </location>
</feature>
<dbReference type="PROSITE" id="PS50011">
    <property type="entry name" value="PROTEIN_KINASE_DOM"/>
    <property type="match status" value="1"/>
</dbReference>
<evidence type="ECO:0000256" key="3">
    <source>
        <dbReference type="ARBA" id="ARBA00022840"/>
    </source>
</evidence>
<dbReference type="GO" id="GO:0005524">
    <property type="term" value="F:ATP binding"/>
    <property type="evidence" value="ECO:0007669"/>
    <property type="project" value="UniProtKB-UniRule"/>
</dbReference>
<dbReference type="FunFam" id="2.60.200.20:FF:000113">
    <property type="entry name" value="Checkpoint kinase 2-like protein"/>
    <property type="match status" value="1"/>
</dbReference>
<dbReference type="FunFam" id="1.10.510.10:FF:001380">
    <property type="entry name" value="Checkpoint kinase 2-like protein"/>
    <property type="match status" value="1"/>
</dbReference>
<dbReference type="Pfam" id="PF00498">
    <property type="entry name" value="FHA"/>
    <property type="match status" value="1"/>
</dbReference>
<organism evidence="8 9">
    <name type="scientific">Sordaria macrospora</name>
    <dbReference type="NCBI Taxonomy" id="5147"/>
    <lineage>
        <taxon>Eukaryota</taxon>
        <taxon>Fungi</taxon>
        <taxon>Dikarya</taxon>
        <taxon>Ascomycota</taxon>
        <taxon>Pezizomycotina</taxon>
        <taxon>Sordariomycetes</taxon>
        <taxon>Sordariomycetidae</taxon>
        <taxon>Sordariales</taxon>
        <taxon>Sordariaceae</taxon>
        <taxon>Sordaria</taxon>
    </lineage>
</organism>
<dbReference type="CDD" id="cd05117">
    <property type="entry name" value="STKc_CAMK"/>
    <property type="match status" value="1"/>
</dbReference>
<dbReference type="Gene3D" id="2.60.200.20">
    <property type="match status" value="1"/>
</dbReference>
<proteinExistence type="inferred from homology"/>
<feature type="compositionally biased region" description="Basic and acidic residues" evidence="5">
    <location>
        <begin position="62"/>
        <end position="73"/>
    </location>
</feature>
<keyword evidence="3 4" id="KW-0067">ATP-binding</keyword>
<dbReference type="OMA" id="RHCLIFH"/>
<dbReference type="PROSITE" id="PS00107">
    <property type="entry name" value="PROTEIN_KINASE_ATP"/>
    <property type="match status" value="1"/>
</dbReference>
<dbReference type="Proteomes" id="UP000433876">
    <property type="component" value="Unassembled WGS sequence"/>
</dbReference>
<evidence type="ECO:0000256" key="2">
    <source>
        <dbReference type="ARBA" id="ARBA00022741"/>
    </source>
</evidence>
<dbReference type="FunFam" id="3.30.200.20:FF:000841">
    <property type="entry name" value="Checkpoint kinase 2-like protein"/>
    <property type="match status" value="1"/>
</dbReference>
<dbReference type="Pfam" id="PF00069">
    <property type="entry name" value="Pkinase"/>
    <property type="match status" value="1"/>
</dbReference>